<sequence>MNRRLIQHRKASVNETSPIHPGWASCQGTRIAIRLSCASSLSELVLSSNSASCLTSPHRAPPLHNKPTTCTHHQLLNCERNNPCCFRGISCSLTRPHRDTSLQ</sequence>
<dbReference type="EMBL" id="ML119656">
    <property type="protein sequence ID" value="RPA84923.1"/>
    <property type="molecule type" value="Genomic_DNA"/>
</dbReference>
<dbReference type="Proteomes" id="UP000275078">
    <property type="component" value="Unassembled WGS sequence"/>
</dbReference>
<evidence type="ECO:0000313" key="1">
    <source>
        <dbReference type="EMBL" id="RPA84923.1"/>
    </source>
</evidence>
<proteinExistence type="predicted"/>
<organism evidence="1 2">
    <name type="scientific">Ascobolus immersus RN42</name>
    <dbReference type="NCBI Taxonomy" id="1160509"/>
    <lineage>
        <taxon>Eukaryota</taxon>
        <taxon>Fungi</taxon>
        <taxon>Dikarya</taxon>
        <taxon>Ascomycota</taxon>
        <taxon>Pezizomycotina</taxon>
        <taxon>Pezizomycetes</taxon>
        <taxon>Pezizales</taxon>
        <taxon>Ascobolaceae</taxon>
        <taxon>Ascobolus</taxon>
    </lineage>
</organism>
<name>A0A3N4IFJ3_ASCIM</name>
<gene>
    <name evidence="1" type="ORF">BJ508DRAFT_20122</name>
</gene>
<evidence type="ECO:0000313" key="2">
    <source>
        <dbReference type="Proteomes" id="UP000275078"/>
    </source>
</evidence>
<dbReference type="AlphaFoldDB" id="A0A3N4IFJ3"/>
<accession>A0A3N4IFJ3</accession>
<reference evidence="1 2" key="1">
    <citation type="journal article" date="2018" name="Nat. Ecol. Evol.">
        <title>Pezizomycetes genomes reveal the molecular basis of ectomycorrhizal truffle lifestyle.</title>
        <authorList>
            <person name="Murat C."/>
            <person name="Payen T."/>
            <person name="Noel B."/>
            <person name="Kuo A."/>
            <person name="Morin E."/>
            <person name="Chen J."/>
            <person name="Kohler A."/>
            <person name="Krizsan K."/>
            <person name="Balestrini R."/>
            <person name="Da Silva C."/>
            <person name="Montanini B."/>
            <person name="Hainaut M."/>
            <person name="Levati E."/>
            <person name="Barry K.W."/>
            <person name="Belfiori B."/>
            <person name="Cichocki N."/>
            <person name="Clum A."/>
            <person name="Dockter R.B."/>
            <person name="Fauchery L."/>
            <person name="Guy J."/>
            <person name="Iotti M."/>
            <person name="Le Tacon F."/>
            <person name="Lindquist E.A."/>
            <person name="Lipzen A."/>
            <person name="Malagnac F."/>
            <person name="Mello A."/>
            <person name="Molinier V."/>
            <person name="Miyauchi S."/>
            <person name="Poulain J."/>
            <person name="Riccioni C."/>
            <person name="Rubini A."/>
            <person name="Sitrit Y."/>
            <person name="Splivallo R."/>
            <person name="Traeger S."/>
            <person name="Wang M."/>
            <person name="Zifcakova L."/>
            <person name="Wipf D."/>
            <person name="Zambonelli A."/>
            <person name="Paolocci F."/>
            <person name="Nowrousian M."/>
            <person name="Ottonello S."/>
            <person name="Baldrian P."/>
            <person name="Spatafora J.W."/>
            <person name="Henrissat B."/>
            <person name="Nagy L.G."/>
            <person name="Aury J.M."/>
            <person name="Wincker P."/>
            <person name="Grigoriev I.V."/>
            <person name="Bonfante P."/>
            <person name="Martin F.M."/>
        </authorList>
    </citation>
    <scope>NUCLEOTIDE SEQUENCE [LARGE SCALE GENOMIC DNA]</scope>
    <source>
        <strain evidence="1 2">RN42</strain>
    </source>
</reference>
<dbReference type="PROSITE" id="PS51257">
    <property type="entry name" value="PROKAR_LIPOPROTEIN"/>
    <property type="match status" value="1"/>
</dbReference>
<protein>
    <submittedName>
        <fullName evidence="1">Uncharacterized protein</fullName>
    </submittedName>
</protein>
<keyword evidence="2" id="KW-1185">Reference proteome</keyword>